<name>A0A9N8VSW0_9GLOM</name>
<dbReference type="Proteomes" id="UP000789342">
    <property type="component" value="Unassembled WGS sequence"/>
</dbReference>
<organism evidence="1 2">
    <name type="scientific">Acaulospora morrowiae</name>
    <dbReference type="NCBI Taxonomy" id="94023"/>
    <lineage>
        <taxon>Eukaryota</taxon>
        <taxon>Fungi</taxon>
        <taxon>Fungi incertae sedis</taxon>
        <taxon>Mucoromycota</taxon>
        <taxon>Glomeromycotina</taxon>
        <taxon>Glomeromycetes</taxon>
        <taxon>Diversisporales</taxon>
        <taxon>Acaulosporaceae</taxon>
        <taxon>Acaulospora</taxon>
    </lineage>
</organism>
<evidence type="ECO:0000313" key="2">
    <source>
        <dbReference type="Proteomes" id="UP000789342"/>
    </source>
</evidence>
<proteinExistence type="predicted"/>
<dbReference type="AlphaFoldDB" id="A0A9N8VSW0"/>
<keyword evidence="2" id="KW-1185">Reference proteome</keyword>
<dbReference type="EMBL" id="CAJVPV010000480">
    <property type="protein sequence ID" value="CAG8458805.1"/>
    <property type="molecule type" value="Genomic_DNA"/>
</dbReference>
<evidence type="ECO:0000313" key="1">
    <source>
        <dbReference type="EMBL" id="CAG8458805.1"/>
    </source>
</evidence>
<comment type="caution">
    <text evidence="1">The sequence shown here is derived from an EMBL/GenBank/DDBJ whole genome shotgun (WGS) entry which is preliminary data.</text>
</comment>
<reference evidence="1" key="1">
    <citation type="submission" date="2021-06" db="EMBL/GenBank/DDBJ databases">
        <authorList>
            <person name="Kallberg Y."/>
            <person name="Tangrot J."/>
            <person name="Rosling A."/>
        </authorList>
    </citation>
    <scope>NUCLEOTIDE SEQUENCE</scope>
    <source>
        <strain evidence="1">CL551</strain>
    </source>
</reference>
<accession>A0A9N8VSW0</accession>
<sequence>MLIKKAHGCHPAGHSCDNKCGAQVTYANLIPNSILNITVQSPDDGDGLGVSAIGHFSIKIDNDDSLELWKEPTWVNGCQCKNCTNIPVQYSFLQPFYMKMPPKGTEFEIWIAIYWSCKLDDSSFKPCHSENVYHRDYVR</sequence>
<dbReference type="OrthoDB" id="2312262at2759"/>
<protein>
    <submittedName>
        <fullName evidence="1">18096_t:CDS:1</fullName>
    </submittedName>
</protein>
<gene>
    <name evidence="1" type="ORF">AMORRO_LOCUS1292</name>
</gene>